<dbReference type="STRING" id="1202772.A0A1V9YAC1"/>
<dbReference type="Proteomes" id="UP000243579">
    <property type="component" value="Unassembled WGS sequence"/>
</dbReference>
<evidence type="ECO:0000256" key="2">
    <source>
        <dbReference type="SAM" id="MobiDB-lite"/>
    </source>
</evidence>
<keyword evidence="1" id="KW-0175">Coiled coil</keyword>
<evidence type="ECO:0000313" key="3">
    <source>
        <dbReference type="EMBL" id="OQR82628.1"/>
    </source>
</evidence>
<sequence length="392" mass="44945">MDDTDLRLQDLLSGIDFDLPEQDIPCADSPVCTSSSTRSDSPVNAVLPGTQRTQRHRKKHQEELMFLKRKVKELSEHLRVLQQVKDLESVTTPNSEWKTLAQNERKRQFDVMTENRRLKAAIEEQVKFAGYLVTILEKKPRLGLLSADARDQWQMLKLVAEPEARAAAFHSIVDREYEKVESVMIEGGLIDLHEEAHSYVPKLINGVLEVQVAVFILYPVHYNLLAEASWQVLRGSVELETSSDAPASYRQLQQVDASTVYISSMRYHSQGGYQGRLIVKRYIEETRQVIICRTIHEDDLHPLVEGCAIANEASWVTFDRDPTTGQARARYFQRMKPTYFTEAEGGRNHLALCQFLMELCEQSAMAFENTIKHQLYRMLSKPVPPKKRSQRG</sequence>
<reference evidence="3 4" key="1">
    <citation type="journal article" date="2014" name="Genome Biol. Evol.">
        <title>The secreted proteins of Achlya hypogyna and Thraustotheca clavata identify the ancestral oomycete secretome and reveal gene acquisitions by horizontal gene transfer.</title>
        <authorList>
            <person name="Misner I."/>
            <person name="Blouin N."/>
            <person name="Leonard G."/>
            <person name="Richards T.A."/>
            <person name="Lane C.E."/>
        </authorList>
    </citation>
    <scope>NUCLEOTIDE SEQUENCE [LARGE SCALE GENOMIC DNA]</scope>
    <source>
        <strain evidence="3 4">ATCC 48635</strain>
    </source>
</reference>
<evidence type="ECO:0000256" key="1">
    <source>
        <dbReference type="SAM" id="Coils"/>
    </source>
</evidence>
<evidence type="ECO:0000313" key="4">
    <source>
        <dbReference type="Proteomes" id="UP000243579"/>
    </source>
</evidence>
<name>A0A1V9YAC1_ACHHY</name>
<gene>
    <name evidence="3" type="ORF">ACHHYP_15695</name>
</gene>
<organism evidence="3 4">
    <name type="scientific">Achlya hypogyna</name>
    <name type="common">Oomycete</name>
    <name type="synonym">Protoachlya hypogyna</name>
    <dbReference type="NCBI Taxonomy" id="1202772"/>
    <lineage>
        <taxon>Eukaryota</taxon>
        <taxon>Sar</taxon>
        <taxon>Stramenopiles</taxon>
        <taxon>Oomycota</taxon>
        <taxon>Saprolegniomycetes</taxon>
        <taxon>Saprolegniales</taxon>
        <taxon>Achlyaceae</taxon>
        <taxon>Achlya</taxon>
    </lineage>
</organism>
<keyword evidence="4" id="KW-1185">Reference proteome</keyword>
<accession>A0A1V9YAC1</accession>
<evidence type="ECO:0008006" key="5">
    <source>
        <dbReference type="Google" id="ProtNLM"/>
    </source>
</evidence>
<feature type="compositionally biased region" description="Polar residues" evidence="2">
    <location>
        <begin position="31"/>
        <end position="42"/>
    </location>
</feature>
<dbReference type="OrthoDB" id="64619at2759"/>
<dbReference type="AlphaFoldDB" id="A0A1V9YAC1"/>
<comment type="caution">
    <text evidence="3">The sequence shown here is derived from an EMBL/GenBank/DDBJ whole genome shotgun (WGS) entry which is preliminary data.</text>
</comment>
<dbReference type="EMBL" id="JNBR01002429">
    <property type="protein sequence ID" value="OQR82628.1"/>
    <property type="molecule type" value="Genomic_DNA"/>
</dbReference>
<proteinExistence type="predicted"/>
<feature type="coiled-coil region" evidence="1">
    <location>
        <begin position="57"/>
        <end position="84"/>
    </location>
</feature>
<feature type="region of interest" description="Disordered" evidence="2">
    <location>
        <begin position="30"/>
        <end position="56"/>
    </location>
</feature>
<protein>
    <recommendedName>
        <fullName evidence="5">M96 mating-specific protein family</fullName>
    </recommendedName>
</protein>